<evidence type="ECO:0000259" key="9">
    <source>
        <dbReference type="Pfam" id="PF07715"/>
    </source>
</evidence>
<feature type="signal peptide" evidence="8">
    <location>
        <begin position="1"/>
        <end position="22"/>
    </location>
</feature>
<keyword evidence="3 7" id="KW-1134">Transmembrane beta strand</keyword>
<protein>
    <submittedName>
        <fullName evidence="10">SusC/RagA family TonB-linked outer membrane protein</fullName>
    </submittedName>
</protein>
<keyword evidence="6 7" id="KW-0998">Cell outer membrane</keyword>
<dbReference type="Gene3D" id="2.60.40.1120">
    <property type="entry name" value="Carboxypeptidase-like, regulatory domain"/>
    <property type="match status" value="1"/>
</dbReference>
<name>A0ABV8JJP7_9FLAO</name>
<dbReference type="Gene3D" id="2.170.130.10">
    <property type="entry name" value="TonB-dependent receptor, plug domain"/>
    <property type="match status" value="1"/>
</dbReference>
<keyword evidence="8" id="KW-0732">Signal</keyword>
<dbReference type="InterPro" id="IPR039426">
    <property type="entry name" value="TonB-dep_rcpt-like"/>
</dbReference>
<comment type="caution">
    <text evidence="10">The sequence shown here is derived from an EMBL/GenBank/DDBJ whole genome shotgun (WGS) entry which is preliminary data.</text>
</comment>
<dbReference type="InterPro" id="IPR036942">
    <property type="entry name" value="Beta-barrel_TonB_sf"/>
</dbReference>
<dbReference type="RefSeq" id="WP_192461263.1">
    <property type="nucleotide sequence ID" value="NZ_JACYFJ010000001.1"/>
</dbReference>
<evidence type="ECO:0000256" key="8">
    <source>
        <dbReference type="SAM" id="SignalP"/>
    </source>
</evidence>
<keyword evidence="5 7" id="KW-0472">Membrane</keyword>
<feature type="domain" description="TonB-dependent receptor plug" evidence="9">
    <location>
        <begin position="119"/>
        <end position="244"/>
    </location>
</feature>
<dbReference type="PROSITE" id="PS52016">
    <property type="entry name" value="TONB_DEPENDENT_REC_3"/>
    <property type="match status" value="1"/>
</dbReference>
<evidence type="ECO:0000256" key="4">
    <source>
        <dbReference type="ARBA" id="ARBA00022692"/>
    </source>
</evidence>
<evidence type="ECO:0000256" key="5">
    <source>
        <dbReference type="ARBA" id="ARBA00023136"/>
    </source>
</evidence>
<dbReference type="SUPFAM" id="SSF56935">
    <property type="entry name" value="Porins"/>
    <property type="match status" value="1"/>
</dbReference>
<comment type="similarity">
    <text evidence="7">Belongs to the TonB-dependent receptor family.</text>
</comment>
<organism evidence="10 11">
    <name type="scientific">Euzebyella saccharophila</name>
    <dbReference type="NCBI Taxonomy" id="679664"/>
    <lineage>
        <taxon>Bacteria</taxon>
        <taxon>Pseudomonadati</taxon>
        <taxon>Bacteroidota</taxon>
        <taxon>Flavobacteriia</taxon>
        <taxon>Flavobacteriales</taxon>
        <taxon>Flavobacteriaceae</taxon>
        <taxon>Euzebyella</taxon>
    </lineage>
</organism>
<evidence type="ECO:0000256" key="1">
    <source>
        <dbReference type="ARBA" id="ARBA00004571"/>
    </source>
</evidence>
<dbReference type="InterPro" id="IPR037066">
    <property type="entry name" value="Plug_dom_sf"/>
</dbReference>
<dbReference type="EMBL" id="JBHSAW010000004">
    <property type="protein sequence ID" value="MFC4095008.1"/>
    <property type="molecule type" value="Genomic_DNA"/>
</dbReference>
<keyword evidence="11" id="KW-1185">Reference proteome</keyword>
<proteinExistence type="inferred from homology"/>
<dbReference type="Pfam" id="PF07715">
    <property type="entry name" value="Plug"/>
    <property type="match status" value="1"/>
</dbReference>
<evidence type="ECO:0000256" key="2">
    <source>
        <dbReference type="ARBA" id="ARBA00022448"/>
    </source>
</evidence>
<dbReference type="Proteomes" id="UP001595814">
    <property type="component" value="Unassembled WGS sequence"/>
</dbReference>
<dbReference type="InterPro" id="IPR012910">
    <property type="entry name" value="Plug_dom"/>
</dbReference>
<gene>
    <name evidence="10" type="ORF">ACFOUT_03925</name>
</gene>
<accession>A0ABV8JJP7</accession>
<dbReference type="InterPro" id="IPR008969">
    <property type="entry name" value="CarboxyPept-like_regulatory"/>
</dbReference>
<dbReference type="SUPFAM" id="SSF49464">
    <property type="entry name" value="Carboxypeptidase regulatory domain-like"/>
    <property type="match status" value="1"/>
</dbReference>
<evidence type="ECO:0000313" key="11">
    <source>
        <dbReference type="Proteomes" id="UP001595814"/>
    </source>
</evidence>
<dbReference type="Pfam" id="PF13715">
    <property type="entry name" value="CarbopepD_reg_2"/>
    <property type="match status" value="1"/>
</dbReference>
<sequence length="1076" mass="118172">MRAKHRGLLTLFLALFVQITFAQDKTITGTVADADGLPLPGVNIVVQGTTVGTQTDFDGNYAINASQGQTLSFSYLGYKTETRAVGASNTINLQMTEDAESLEEVVVTAMGITKAEKAIGYAVQEVSGESIEETKEVNIVNSLQGKVSGVQIQGSSSALGGSSRITIRGSNSFLGNNQPLFVVDGVPISNQSFSSQDQERGFGDNAYDYGNTASDLDPSSIETMSVLKGAAATAIYGSRGANGVILITTKNGSSNKGLGVSFESSVTMDEVRNLIPHQQTYGGGSIYDTASGFNEFTQDGVSYLAPNYGKDGSWGPKYNSNVLVRHWDSWDPGASNYKETRPWVAPPNSYESFFNTGLTMMNSIALSGSDDKGSFRLSYTNLDQTGTTPGGSLQRNTVSLNSTYNLTEKLTAGVSMSYIRTDAQNRNITGYNNGNPLQGFYQWWQTQLDVDRLKSQQNTTLGEQYTWNATGIIEDDNGNLLEFDSFPNYFDNPYWVRNNFLQEDWRNRVFGNANFSYEITKGLSLSSQFGTDITQFSLREGIPQRGIDQSKYVETERKFQENNFEVRLNYQTDFSEDFSFTGLLGANRMRQYTKRHTVSTSGGLVVDKFFNVSNSSAAVNAETYQADKGINSIFGSTSFGFKDMLYLDLSARNDWSSTLPADNNSYFYPAASMSFVLTELDFLRNNDIVNFVKLRASIAQAGNDADPYRLTDVYNPLTPNFGSLPMYTVPNSQQNPDLVNELTTETEFGISVRLFQSRLTLDASYYDRLTEDQIFNVPTSSTTGYSSKLLNAGSMKNKGIELQLNVTPIRTEDFTWDIGFNVTKQENEVVELLKDENGESIVESINVTATWGADLRIQEGKPYMAVFGQDFIRDENGNKVVGDDGAYLYTDDRVYLGSAIADYVGGINTSFRYKNFTLSGLVDFQEGGIIHSASLMWAKYSGMLPETVSFNGESDIRANGLLLPGVTESGAPNTTRIDAQGYHTDNYQRAASHVYDASFVKLRDVRLSYSFPAKFIKGTPIKDLNLSVFGRNLAILSADVPYIDPQIIAGAGNAQGLENSQVPATRSFGVNLSAKF</sequence>
<reference evidence="11" key="1">
    <citation type="journal article" date="2019" name="Int. J. Syst. Evol. Microbiol.">
        <title>The Global Catalogue of Microorganisms (GCM) 10K type strain sequencing project: providing services to taxonomists for standard genome sequencing and annotation.</title>
        <authorList>
            <consortium name="The Broad Institute Genomics Platform"/>
            <consortium name="The Broad Institute Genome Sequencing Center for Infectious Disease"/>
            <person name="Wu L."/>
            <person name="Ma J."/>
        </authorList>
    </citation>
    <scope>NUCLEOTIDE SEQUENCE [LARGE SCALE GENOMIC DNA]</scope>
    <source>
        <strain evidence="11">CECT 7477</strain>
    </source>
</reference>
<dbReference type="NCBIfam" id="TIGR04057">
    <property type="entry name" value="SusC_RagA_signa"/>
    <property type="match status" value="1"/>
</dbReference>
<dbReference type="Gene3D" id="2.40.170.20">
    <property type="entry name" value="TonB-dependent receptor, beta-barrel domain"/>
    <property type="match status" value="1"/>
</dbReference>
<keyword evidence="4 7" id="KW-0812">Transmembrane</keyword>
<keyword evidence="2 7" id="KW-0813">Transport</keyword>
<evidence type="ECO:0000313" key="10">
    <source>
        <dbReference type="EMBL" id="MFC4095008.1"/>
    </source>
</evidence>
<comment type="subcellular location">
    <subcellularLocation>
        <location evidence="1 7">Cell outer membrane</location>
        <topology evidence="1 7">Multi-pass membrane protein</topology>
    </subcellularLocation>
</comment>
<dbReference type="InterPro" id="IPR023996">
    <property type="entry name" value="TonB-dep_OMP_SusC/RagA"/>
</dbReference>
<evidence type="ECO:0000256" key="3">
    <source>
        <dbReference type="ARBA" id="ARBA00022452"/>
    </source>
</evidence>
<feature type="chain" id="PRO_5045849049" evidence="8">
    <location>
        <begin position="23"/>
        <end position="1076"/>
    </location>
</feature>
<evidence type="ECO:0000256" key="6">
    <source>
        <dbReference type="ARBA" id="ARBA00023237"/>
    </source>
</evidence>
<dbReference type="NCBIfam" id="TIGR04056">
    <property type="entry name" value="OMP_RagA_SusC"/>
    <property type="match status" value="1"/>
</dbReference>
<dbReference type="InterPro" id="IPR023997">
    <property type="entry name" value="TonB-dep_OMP_SusC/RagA_CS"/>
</dbReference>
<evidence type="ECO:0000256" key="7">
    <source>
        <dbReference type="PROSITE-ProRule" id="PRU01360"/>
    </source>
</evidence>